<dbReference type="EMBL" id="FUZT01000010">
    <property type="protein sequence ID" value="SKC82905.1"/>
    <property type="molecule type" value="Genomic_DNA"/>
</dbReference>
<accession>A0A1T5M451</accession>
<dbReference type="OrthoDB" id="2974213at2"/>
<organism evidence="1 2">
    <name type="scientific">Maledivibacter halophilus</name>
    <dbReference type="NCBI Taxonomy" id="36842"/>
    <lineage>
        <taxon>Bacteria</taxon>
        <taxon>Bacillati</taxon>
        <taxon>Bacillota</taxon>
        <taxon>Clostridia</taxon>
        <taxon>Peptostreptococcales</taxon>
        <taxon>Caminicellaceae</taxon>
        <taxon>Maledivibacter</taxon>
    </lineage>
</organism>
<protein>
    <recommendedName>
        <fullName evidence="3">DUF2577 domain-containing protein</fullName>
    </recommendedName>
</protein>
<evidence type="ECO:0000313" key="2">
    <source>
        <dbReference type="Proteomes" id="UP000190285"/>
    </source>
</evidence>
<reference evidence="2" key="1">
    <citation type="submission" date="2017-02" db="EMBL/GenBank/DDBJ databases">
        <authorList>
            <person name="Varghese N."/>
            <person name="Submissions S."/>
        </authorList>
    </citation>
    <scope>NUCLEOTIDE SEQUENCE [LARGE SCALE GENOMIC DNA]</scope>
    <source>
        <strain evidence="2">M1</strain>
    </source>
</reference>
<dbReference type="Pfam" id="PF10844">
    <property type="entry name" value="DUF2577"/>
    <property type="match status" value="1"/>
</dbReference>
<dbReference type="RefSeq" id="WP_079493733.1">
    <property type="nucleotide sequence ID" value="NZ_FUZT01000010.1"/>
</dbReference>
<name>A0A1T5M451_9FIRM</name>
<dbReference type="InterPro" id="IPR022555">
    <property type="entry name" value="DUF2577"/>
</dbReference>
<dbReference type="AlphaFoldDB" id="A0A1T5M451"/>
<keyword evidence="2" id="KW-1185">Reference proteome</keyword>
<gene>
    <name evidence="1" type="ORF">SAMN02194393_03774</name>
</gene>
<sequence>MSGISELAMLFKERDNKYYLGPQIGKVISPLPEIKIALGEKIILGKDHLIFASHILKDYEREFSLEGQIQLSQSNAGQTNSASVGDHGSHDHSLASLNINTQQKTTGKIKWIDSLKVEDEVLLIPTTNEQQYYVIDKVVRL</sequence>
<evidence type="ECO:0000313" key="1">
    <source>
        <dbReference type="EMBL" id="SKC82905.1"/>
    </source>
</evidence>
<evidence type="ECO:0008006" key="3">
    <source>
        <dbReference type="Google" id="ProtNLM"/>
    </source>
</evidence>
<dbReference type="STRING" id="36842.SAMN02194393_03774"/>
<dbReference type="Proteomes" id="UP000190285">
    <property type="component" value="Unassembled WGS sequence"/>
</dbReference>
<proteinExistence type="predicted"/>